<name>A0A420W0X9_9SPHI</name>
<dbReference type="RefSeq" id="WP_121123384.1">
    <property type="nucleotide sequence ID" value="NZ_CP158959.1"/>
</dbReference>
<evidence type="ECO:0000313" key="6">
    <source>
        <dbReference type="Proteomes" id="UP000282423"/>
    </source>
</evidence>
<dbReference type="OrthoDB" id="8231503at2"/>
<dbReference type="GO" id="GO:0003677">
    <property type="term" value="F:DNA binding"/>
    <property type="evidence" value="ECO:0007669"/>
    <property type="project" value="UniProtKB-KW"/>
</dbReference>
<proteinExistence type="predicted"/>
<evidence type="ECO:0000256" key="1">
    <source>
        <dbReference type="ARBA" id="ARBA00023015"/>
    </source>
</evidence>
<dbReference type="EMBL" id="RBWS01000006">
    <property type="protein sequence ID" value="RKO72222.1"/>
    <property type="molecule type" value="Genomic_DNA"/>
</dbReference>
<dbReference type="PANTHER" id="PTHR33204:SF29">
    <property type="entry name" value="TRANSCRIPTIONAL REGULATOR"/>
    <property type="match status" value="1"/>
</dbReference>
<dbReference type="Gene3D" id="1.10.10.10">
    <property type="entry name" value="Winged helix-like DNA-binding domain superfamily/Winged helix DNA-binding domain"/>
    <property type="match status" value="1"/>
</dbReference>
<dbReference type="Proteomes" id="UP000282423">
    <property type="component" value="Unassembled WGS sequence"/>
</dbReference>
<dbReference type="SUPFAM" id="SSF46785">
    <property type="entry name" value="Winged helix' DNA-binding domain"/>
    <property type="match status" value="1"/>
</dbReference>
<dbReference type="AlphaFoldDB" id="A0A420W0X9"/>
<gene>
    <name evidence="5" type="ORF">D7322_09025</name>
</gene>
<keyword evidence="2" id="KW-0238">DNA-binding</keyword>
<sequence>MYEKKLPVNLDCGLHLFLLVVQGKWKINLLWAIHSGIRRPGELQRKIVGASRRVLDVQLNQLIEHKLISKKVYDELPQKVEYELTQLGESLIPVIEVTARWGEDHRNELEQFF</sequence>
<evidence type="ECO:0000259" key="4">
    <source>
        <dbReference type="PROSITE" id="PS51118"/>
    </source>
</evidence>
<dbReference type="Pfam" id="PF01638">
    <property type="entry name" value="HxlR"/>
    <property type="match status" value="1"/>
</dbReference>
<feature type="domain" description="HTH hxlR-type" evidence="4">
    <location>
        <begin position="12"/>
        <end position="110"/>
    </location>
</feature>
<dbReference type="InterPro" id="IPR002577">
    <property type="entry name" value="HTH_HxlR"/>
</dbReference>
<accession>A0A420W0X9</accession>
<keyword evidence="3" id="KW-0804">Transcription</keyword>
<protein>
    <submittedName>
        <fullName evidence="5">Transcriptional regulator</fullName>
    </submittedName>
</protein>
<dbReference type="InterPro" id="IPR036390">
    <property type="entry name" value="WH_DNA-bd_sf"/>
</dbReference>
<evidence type="ECO:0000256" key="2">
    <source>
        <dbReference type="ARBA" id="ARBA00023125"/>
    </source>
</evidence>
<keyword evidence="6" id="KW-1185">Reference proteome</keyword>
<evidence type="ECO:0000256" key="3">
    <source>
        <dbReference type="ARBA" id="ARBA00023163"/>
    </source>
</evidence>
<comment type="caution">
    <text evidence="5">The sequence shown here is derived from an EMBL/GenBank/DDBJ whole genome shotgun (WGS) entry which is preliminary data.</text>
</comment>
<dbReference type="PROSITE" id="PS51118">
    <property type="entry name" value="HTH_HXLR"/>
    <property type="match status" value="1"/>
</dbReference>
<dbReference type="InterPro" id="IPR036388">
    <property type="entry name" value="WH-like_DNA-bd_sf"/>
</dbReference>
<evidence type="ECO:0000313" key="5">
    <source>
        <dbReference type="EMBL" id="RKO72222.1"/>
    </source>
</evidence>
<keyword evidence="1" id="KW-0805">Transcription regulation</keyword>
<organism evidence="5 6">
    <name type="scientific">Sphingobacterium puteale</name>
    <dbReference type="NCBI Taxonomy" id="2420510"/>
    <lineage>
        <taxon>Bacteria</taxon>
        <taxon>Pseudomonadati</taxon>
        <taxon>Bacteroidota</taxon>
        <taxon>Sphingobacteriia</taxon>
        <taxon>Sphingobacteriales</taxon>
        <taxon>Sphingobacteriaceae</taxon>
        <taxon>Sphingobacterium</taxon>
    </lineage>
</organism>
<reference evidence="5 6" key="1">
    <citation type="submission" date="2018-10" db="EMBL/GenBank/DDBJ databases">
        <title>Sphingobacterium sp. M05W1-28.</title>
        <authorList>
            <person name="Cai H."/>
        </authorList>
    </citation>
    <scope>NUCLEOTIDE SEQUENCE [LARGE SCALE GENOMIC DNA]</scope>
    <source>
        <strain evidence="5 6">M05W1-28</strain>
    </source>
</reference>
<dbReference type="PANTHER" id="PTHR33204">
    <property type="entry name" value="TRANSCRIPTIONAL REGULATOR, MARR FAMILY"/>
    <property type="match status" value="1"/>
</dbReference>